<dbReference type="SUPFAM" id="SSF116726">
    <property type="entry name" value="TrkA C-terminal domain-like"/>
    <property type="match status" value="2"/>
</dbReference>
<reference evidence="4 5" key="1">
    <citation type="journal article" date="2019" name="Int. J. Syst. Evol. Microbiol.">
        <title>The Global Catalogue of Microorganisms (GCM) 10K type strain sequencing project: providing services to taxonomists for standard genome sequencing and annotation.</title>
        <authorList>
            <consortium name="The Broad Institute Genomics Platform"/>
            <consortium name="The Broad Institute Genome Sequencing Center for Infectious Disease"/>
            <person name="Wu L."/>
            <person name="Ma J."/>
        </authorList>
    </citation>
    <scope>NUCLEOTIDE SEQUENCE [LARGE SCALE GENOMIC DNA]</scope>
    <source>
        <strain evidence="4 5">CGMCC 1.12562</strain>
    </source>
</reference>
<dbReference type="InterPro" id="IPR036721">
    <property type="entry name" value="RCK_C_sf"/>
</dbReference>
<name>A0ABD5NI47_9EURY</name>
<evidence type="ECO:0000256" key="1">
    <source>
        <dbReference type="SAM" id="Phobius"/>
    </source>
</evidence>
<dbReference type="SUPFAM" id="SSF51735">
    <property type="entry name" value="NAD(P)-binding Rossmann-fold domains"/>
    <property type="match status" value="2"/>
</dbReference>
<comment type="caution">
    <text evidence="4">The sequence shown here is derived from an EMBL/GenBank/DDBJ whole genome shotgun (WGS) entry which is preliminary data.</text>
</comment>
<dbReference type="GeneID" id="69118151"/>
<gene>
    <name evidence="4" type="ORF">ACFOKC_13975</name>
</gene>
<keyword evidence="4" id="KW-0407">Ion channel</keyword>
<dbReference type="Gene3D" id="3.40.50.720">
    <property type="entry name" value="NAD(P)-binding Rossmann-like Domain"/>
    <property type="match status" value="2"/>
</dbReference>
<dbReference type="PANTHER" id="PTHR43833">
    <property type="entry name" value="POTASSIUM CHANNEL PROTEIN 2-RELATED-RELATED"/>
    <property type="match status" value="1"/>
</dbReference>
<protein>
    <submittedName>
        <fullName evidence="4">Potassium channel family protein</fullName>
    </submittedName>
</protein>
<keyword evidence="1" id="KW-0812">Transmembrane</keyword>
<dbReference type="PROSITE" id="PS51201">
    <property type="entry name" value="RCK_N"/>
    <property type="match status" value="2"/>
</dbReference>
<feature type="domain" description="RCK C-terminal" evidence="3">
    <location>
        <begin position="457"/>
        <end position="542"/>
    </location>
</feature>
<dbReference type="InterPro" id="IPR003148">
    <property type="entry name" value="RCK_N"/>
</dbReference>
<dbReference type="SUPFAM" id="SSF81324">
    <property type="entry name" value="Voltage-gated potassium channels"/>
    <property type="match status" value="1"/>
</dbReference>
<dbReference type="Pfam" id="PF02254">
    <property type="entry name" value="TrkA_N"/>
    <property type="match status" value="2"/>
</dbReference>
<organism evidence="4 5">
    <name type="scientific">Halobacterium litoreum</name>
    <dbReference type="NCBI Taxonomy" id="2039234"/>
    <lineage>
        <taxon>Archaea</taxon>
        <taxon>Methanobacteriati</taxon>
        <taxon>Methanobacteriota</taxon>
        <taxon>Stenosarchaea group</taxon>
        <taxon>Halobacteria</taxon>
        <taxon>Halobacteriales</taxon>
        <taxon>Halobacteriaceae</taxon>
        <taxon>Halobacterium</taxon>
    </lineage>
</organism>
<keyword evidence="4" id="KW-0406">Ion transport</keyword>
<dbReference type="PROSITE" id="PS51202">
    <property type="entry name" value="RCK_C"/>
    <property type="match status" value="2"/>
</dbReference>
<keyword evidence="4" id="KW-0813">Transport</keyword>
<proteinExistence type="predicted"/>
<dbReference type="InterPro" id="IPR050721">
    <property type="entry name" value="Trk_Ktr_HKT_K-transport"/>
</dbReference>
<dbReference type="PANTHER" id="PTHR43833:SF13">
    <property type="entry name" value="POTASSIUM CHANNEL PROTEIN 2-RELATED"/>
    <property type="match status" value="1"/>
</dbReference>
<evidence type="ECO:0000313" key="4">
    <source>
        <dbReference type="EMBL" id="MFC3478834.1"/>
    </source>
</evidence>
<dbReference type="InterPro" id="IPR036291">
    <property type="entry name" value="NAD(P)-bd_dom_sf"/>
</dbReference>
<dbReference type="AlphaFoldDB" id="A0ABD5NI47"/>
<keyword evidence="1" id="KW-1133">Transmembrane helix</keyword>
<evidence type="ECO:0000313" key="5">
    <source>
        <dbReference type="Proteomes" id="UP001595660"/>
    </source>
</evidence>
<dbReference type="InterPro" id="IPR006037">
    <property type="entry name" value="RCK_C"/>
</dbReference>
<feature type="domain" description="RCK N-terminal" evidence="2">
    <location>
        <begin position="109"/>
        <end position="224"/>
    </location>
</feature>
<accession>A0ABD5NI47</accession>
<keyword evidence="1" id="KW-0472">Membrane</keyword>
<feature type="domain" description="RCK N-terminal" evidence="2">
    <location>
        <begin position="337"/>
        <end position="445"/>
    </location>
</feature>
<evidence type="ECO:0000259" key="3">
    <source>
        <dbReference type="PROSITE" id="PS51202"/>
    </source>
</evidence>
<sequence length="547" mass="59000">MNRQQRRGIAYVVLLVAVALTFTVLYKFGMAAFEGYHVSYVQSFHFVIETLTTTGYGEFAEWETTVMLLFVDLMQVTGVFLLFLTLPMFVVPWVEERLEIEPPTAVDLEDHVVICGFGERGKTLASEFDAQGVDYVIVDADRDDALALHEDGHPVVHGDPESTQTLERADVADARAVVLDENDELNATIALTVDELAPGVQTVCFVEDPSLADYLRYAGADRVLSPRQILGRSLAQKVTAAVTPQLGDAVEVGEDFEIVEMPIQHDSEIEGVSLESSGIRERTGVNVIGAWFAGEFVGSPDPDRALDRNTILLVAGREAQLESLKRITLAEGRSRRTERVIVAGYGEVGTAVREVLDSEDIDTTVVDERDLPGVDVVGDVTEEGTLSQAGIGDASALILALGDDTATVFSTLVAREASEDVEIICRANDTESVPKLYAAGADYVLSLSTVAGRMLAQSILGEDVMALDKQIDIVRTQAPNFEGQTLAEADIRHRTGVTVIAVERDGTVVSELDADFRIQPTDALVVAGADEDIAAFNEAAGAFGESS</sequence>
<dbReference type="EMBL" id="JBHRWN010000002">
    <property type="protein sequence ID" value="MFC3478834.1"/>
    <property type="molecule type" value="Genomic_DNA"/>
</dbReference>
<feature type="domain" description="RCK C-terminal" evidence="3">
    <location>
        <begin position="246"/>
        <end position="330"/>
    </location>
</feature>
<dbReference type="Proteomes" id="UP001595660">
    <property type="component" value="Unassembled WGS sequence"/>
</dbReference>
<feature type="transmembrane region" description="Helical" evidence="1">
    <location>
        <begin position="9"/>
        <end position="29"/>
    </location>
</feature>
<evidence type="ECO:0000259" key="2">
    <source>
        <dbReference type="PROSITE" id="PS51201"/>
    </source>
</evidence>
<dbReference type="RefSeq" id="WP_232569696.1">
    <property type="nucleotide sequence ID" value="NZ_CP089466.1"/>
</dbReference>
<dbReference type="GO" id="GO:0034220">
    <property type="term" value="P:monoatomic ion transmembrane transport"/>
    <property type="evidence" value="ECO:0007669"/>
    <property type="project" value="UniProtKB-KW"/>
</dbReference>
<dbReference type="Pfam" id="PF02080">
    <property type="entry name" value="TrkA_C"/>
    <property type="match status" value="2"/>
</dbReference>
<keyword evidence="5" id="KW-1185">Reference proteome</keyword>
<dbReference type="Gene3D" id="1.10.287.70">
    <property type="match status" value="1"/>
</dbReference>
<dbReference type="Gene3D" id="3.30.70.1450">
    <property type="entry name" value="Regulator of K+ conductance, C-terminal domain"/>
    <property type="match status" value="2"/>
</dbReference>